<dbReference type="Gene3D" id="3.40.50.12170">
    <property type="entry name" value="Uncharacterised protein PF07075, DUF1343"/>
    <property type="match status" value="1"/>
</dbReference>
<feature type="transmembrane region" description="Helical" evidence="1">
    <location>
        <begin position="6"/>
        <end position="29"/>
    </location>
</feature>
<name>A0AAW2ZGK9_9EUKA</name>
<protein>
    <recommendedName>
        <fullName evidence="6">DUF1343 domain-containing protein</fullName>
    </recommendedName>
</protein>
<dbReference type="Pfam" id="PF20732">
    <property type="entry name" value="NamZ_C"/>
    <property type="match status" value="1"/>
</dbReference>
<feature type="domain" description="Peptidoglycan beta-N-acetylmuramidase NamZ C-terminal" evidence="3">
    <location>
        <begin position="281"/>
        <end position="444"/>
    </location>
</feature>
<keyword evidence="1" id="KW-1133">Transmembrane helix</keyword>
<dbReference type="PANTHER" id="PTHR42915">
    <property type="entry name" value="HYPOTHETICAL 460 KDA PROTEIN IN FEUA-SIGW INTERGENIC REGION [PRECURSOR]"/>
    <property type="match status" value="1"/>
</dbReference>
<dbReference type="InterPro" id="IPR048502">
    <property type="entry name" value="NamZ_N"/>
</dbReference>
<dbReference type="PANTHER" id="PTHR42915:SF1">
    <property type="entry name" value="PEPTIDOGLYCAN BETA-N-ACETYLMURAMIDASE NAMZ"/>
    <property type="match status" value="1"/>
</dbReference>
<dbReference type="EMBL" id="JAOPGA020001408">
    <property type="protein sequence ID" value="KAL0488138.1"/>
    <property type="molecule type" value="Genomic_DNA"/>
</dbReference>
<comment type="caution">
    <text evidence="4">The sequence shown here is derived from an EMBL/GenBank/DDBJ whole genome shotgun (WGS) entry which is preliminary data.</text>
</comment>
<evidence type="ECO:0008006" key="6">
    <source>
        <dbReference type="Google" id="ProtNLM"/>
    </source>
</evidence>
<dbReference type="InterPro" id="IPR048503">
    <property type="entry name" value="NamZ_C"/>
</dbReference>
<keyword evidence="5" id="KW-1185">Reference proteome</keyword>
<dbReference type="Proteomes" id="UP001431209">
    <property type="component" value="Unassembled WGS sequence"/>
</dbReference>
<dbReference type="GO" id="GO:0033922">
    <property type="term" value="F:peptidoglycan beta-N-acetylmuramidase activity"/>
    <property type="evidence" value="ECO:0007669"/>
    <property type="project" value="InterPro"/>
</dbReference>
<feature type="domain" description="Peptidoglycan beta-N-acetylmuramidase NamZ N-terminal" evidence="2">
    <location>
        <begin position="57"/>
        <end position="276"/>
    </location>
</feature>
<evidence type="ECO:0000313" key="4">
    <source>
        <dbReference type="EMBL" id="KAL0488138.1"/>
    </source>
</evidence>
<evidence type="ECO:0000256" key="1">
    <source>
        <dbReference type="SAM" id="Phobius"/>
    </source>
</evidence>
<evidence type="ECO:0000259" key="2">
    <source>
        <dbReference type="Pfam" id="PF07075"/>
    </source>
</evidence>
<dbReference type="Gene3D" id="3.90.1150.140">
    <property type="match status" value="1"/>
</dbReference>
<reference evidence="4 5" key="1">
    <citation type="submission" date="2024-03" db="EMBL/GenBank/DDBJ databases">
        <title>The Acrasis kona genome and developmental transcriptomes reveal deep origins of eukaryotic multicellular pathways.</title>
        <authorList>
            <person name="Sheikh S."/>
            <person name="Fu C.-J."/>
            <person name="Brown M.W."/>
            <person name="Baldauf S.L."/>
        </authorList>
    </citation>
    <scope>NUCLEOTIDE SEQUENCE [LARGE SCALE GENOMIC DNA]</scope>
    <source>
        <strain evidence="4 5">ATCC MYA-3509</strain>
    </source>
</reference>
<dbReference type="Pfam" id="PF07075">
    <property type="entry name" value="NamZ_N"/>
    <property type="match status" value="1"/>
</dbReference>
<dbReference type="AlphaFoldDB" id="A0AAW2ZGK9"/>
<sequence length="444" mass="50053">MQPLIIVVAIMSIAVVIVTVSMSIIFTVVAKGIEIPEPPTVKPGIDGDLHLLYDKRIGLVTNPSGVNHELESTIDILFHRKLHPRIKLNALFAPEHGIRGNYGPGVKFEDYTDPITKLNVYSLYNNNHTYGPSHEQLKDLDMLVLDLQDVGTRCFTYLSTMVECLKSAKNASIPFVILDRSNPIGARDNDVQGPVLEHQHISFIGIWSIPMQHAMTMGELARMFNHEMEINHPELYVVHIKQADPTQRSPDNVSISRKPLVYGNARWLPPSPNLPTHLTSMIYPGVVLFEATNLSLGRGTSTPFQLIGAPFIDGIRFAEKVSEKCSDQRVAHYFEHVHLIPTYFTPDSGPHRGKQCYGVRLVMTHPPIYESTRSIPMAVVLLQSLLELYGEDQLNISADYMNKLVGTDQLLKDLRARKPVPDIVESWSNCLEEFKKRRSKYLLY</sequence>
<dbReference type="PIRSF" id="PIRSF016719">
    <property type="entry name" value="UCP016719"/>
    <property type="match status" value="1"/>
</dbReference>
<evidence type="ECO:0000313" key="5">
    <source>
        <dbReference type="Proteomes" id="UP001431209"/>
    </source>
</evidence>
<keyword evidence="1" id="KW-0812">Transmembrane</keyword>
<dbReference type="InterPro" id="IPR008302">
    <property type="entry name" value="NamZ"/>
</dbReference>
<evidence type="ECO:0000259" key="3">
    <source>
        <dbReference type="Pfam" id="PF20732"/>
    </source>
</evidence>
<accession>A0AAW2ZGK9</accession>
<proteinExistence type="predicted"/>
<organism evidence="4 5">
    <name type="scientific">Acrasis kona</name>
    <dbReference type="NCBI Taxonomy" id="1008807"/>
    <lineage>
        <taxon>Eukaryota</taxon>
        <taxon>Discoba</taxon>
        <taxon>Heterolobosea</taxon>
        <taxon>Tetramitia</taxon>
        <taxon>Eutetramitia</taxon>
        <taxon>Acrasidae</taxon>
        <taxon>Acrasis</taxon>
    </lineage>
</organism>
<gene>
    <name evidence="4" type="ORF">AKO1_008960</name>
</gene>
<keyword evidence="1" id="KW-0472">Membrane</keyword>